<organism evidence="2 3">
    <name type="scientific">Elysia marginata</name>
    <dbReference type="NCBI Taxonomy" id="1093978"/>
    <lineage>
        <taxon>Eukaryota</taxon>
        <taxon>Metazoa</taxon>
        <taxon>Spiralia</taxon>
        <taxon>Lophotrochozoa</taxon>
        <taxon>Mollusca</taxon>
        <taxon>Gastropoda</taxon>
        <taxon>Heterobranchia</taxon>
        <taxon>Euthyneura</taxon>
        <taxon>Panpulmonata</taxon>
        <taxon>Sacoglossa</taxon>
        <taxon>Placobranchoidea</taxon>
        <taxon>Plakobranchidae</taxon>
        <taxon>Elysia</taxon>
    </lineage>
</organism>
<accession>A0AAV4HS17</accession>
<evidence type="ECO:0000313" key="2">
    <source>
        <dbReference type="EMBL" id="GFS00989.1"/>
    </source>
</evidence>
<feature type="compositionally biased region" description="Gly residues" evidence="1">
    <location>
        <begin position="244"/>
        <end position="253"/>
    </location>
</feature>
<protein>
    <recommendedName>
        <fullName evidence="4">RBM1CTR domain-containing protein</fullName>
    </recommendedName>
</protein>
<reference evidence="2 3" key="1">
    <citation type="journal article" date="2021" name="Elife">
        <title>Chloroplast acquisition without the gene transfer in kleptoplastic sea slugs, Plakobranchus ocellatus.</title>
        <authorList>
            <person name="Maeda T."/>
            <person name="Takahashi S."/>
            <person name="Yoshida T."/>
            <person name="Shimamura S."/>
            <person name="Takaki Y."/>
            <person name="Nagai Y."/>
            <person name="Toyoda A."/>
            <person name="Suzuki Y."/>
            <person name="Arimoto A."/>
            <person name="Ishii H."/>
            <person name="Satoh N."/>
            <person name="Nishiyama T."/>
            <person name="Hasebe M."/>
            <person name="Maruyama T."/>
            <person name="Minagawa J."/>
            <person name="Obokata J."/>
            <person name="Shigenobu S."/>
        </authorList>
    </citation>
    <scope>NUCLEOTIDE SEQUENCE [LARGE SCALE GENOMIC DNA]</scope>
</reference>
<comment type="caution">
    <text evidence="2">The sequence shown here is derived from an EMBL/GenBank/DDBJ whole genome shotgun (WGS) entry which is preliminary data.</text>
</comment>
<evidence type="ECO:0000256" key="1">
    <source>
        <dbReference type="SAM" id="MobiDB-lite"/>
    </source>
</evidence>
<keyword evidence="3" id="KW-1185">Reference proteome</keyword>
<feature type="compositionally biased region" description="Basic and acidic residues" evidence="1">
    <location>
        <begin position="137"/>
        <end position="158"/>
    </location>
</feature>
<proteinExistence type="predicted"/>
<feature type="compositionally biased region" description="Basic and acidic residues" evidence="1">
    <location>
        <begin position="90"/>
        <end position="102"/>
    </location>
</feature>
<sequence length="294" mass="34095">MSRDDMSPPRKVPLLSKSYDSRRSDHYDDDDDYNDRPIAPRSRDTYSSQMPRERLNSRDKAYSTRGSRGRYPGSRGDYSPMRETGSYRDSYSDRKDSYRSSGREYLSPRSTDYRGERLARESPREYLSSRDYPSSSREFREPLRDDFRDLAPRDRYDSDLSPPHRSTYQDRRAREDSPYREDTRRDYSSRSFSSRMSDRPPRDYPPSREYRGRGGSRGGMRGGRDFFSNGRGSRGGPYRSRGGPPRGRGGPPRGRGARPDYYGGRRSSLSPLPSSRDGPLGKRARLSPDDGYRR</sequence>
<feature type="compositionally biased region" description="Basic and acidic residues" evidence="1">
    <location>
        <begin position="111"/>
        <end position="128"/>
    </location>
</feature>
<evidence type="ECO:0000313" key="3">
    <source>
        <dbReference type="Proteomes" id="UP000762676"/>
    </source>
</evidence>
<name>A0AAV4HS17_9GAST</name>
<feature type="compositionally biased region" description="Low complexity" evidence="1">
    <location>
        <begin position="63"/>
        <end position="79"/>
    </location>
</feature>
<feature type="compositionally biased region" description="Basic and acidic residues" evidence="1">
    <location>
        <begin position="167"/>
        <end position="188"/>
    </location>
</feature>
<feature type="compositionally biased region" description="Basic and acidic residues" evidence="1">
    <location>
        <begin position="196"/>
        <end position="212"/>
    </location>
</feature>
<dbReference type="AlphaFoldDB" id="A0AAV4HS17"/>
<feature type="compositionally biased region" description="Basic and acidic residues" evidence="1">
    <location>
        <begin position="51"/>
        <end position="62"/>
    </location>
</feature>
<evidence type="ECO:0008006" key="4">
    <source>
        <dbReference type="Google" id="ProtNLM"/>
    </source>
</evidence>
<feature type="region of interest" description="Disordered" evidence="1">
    <location>
        <begin position="1"/>
        <end position="294"/>
    </location>
</feature>
<dbReference type="Proteomes" id="UP000762676">
    <property type="component" value="Unassembled WGS sequence"/>
</dbReference>
<dbReference type="EMBL" id="BMAT01005865">
    <property type="protein sequence ID" value="GFS00989.1"/>
    <property type="molecule type" value="Genomic_DNA"/>
</dbReference>
<gene>
    <name evidence="2" type="ORF">ElyMa_002827400</name>
</gene>
<feature type="compositionally biased region" description="Low complexity" evidence="1">
    <location>
        <begin position="259"/>
        <end position="278"/>
    </location>
</feature>